<proteinExistence type="predicted"/>
<name>A0A0K0ETS5_STRER</name>
<accession>A0A0K0ETS5</accession>
<evidence type="ECO:0000313" key="1">
    <source>
        <dbReference type="WBParaSite" id="SSTP_0001285100.1"/>
    </source>
</evidence>
<protein>
    <submittedName>
        <fullName evidence="1">Uncharacterized protein</fullName>
    </submittedName>
</protein>
<sequence length="49" mass="5397">MSTEAFLKEFRGCCFTGAESKHGNSSRAKKKAVVLLEPNLEHGDSSQRN</sequence>
<dbReference type="WBParaSite" id="SSTP_0001285100.1">
    <property type="protein sequence ID" value="SSTP_0001285100.1"/>
    <property type="gene ID" value="SSTP_0001285100"/>
</dbReference>
<dbReference type="AlphaFoldDB" id="A0A0K0ETS5"/>
<organism evidence="1">
    <name type="scientific">Strongyloides stercoralis</name>
    <name type="common">Threadworm</name>
    <dbReference type="NCBI Taxonomy" id="6248"/>
    <lineage>
        <taxon>Eukaryota</taxon>
        <taxon>Metazoa</taxon>
        <taxon>Ecdysozoa</taxon>
        <taxon>Nematoda</taxon>
        <taxon>Chromadorea</taxon>
        <taxon>Rhabditida</taxon>
        <taxon>Tylenchina</taxon>
        <taxon>Panagrolaimomorpha</taxon>
        <taxon>Strongyloidoidea</taxon>
        <taxon>Strongyloididae</taxon>
        <taxon>Strongyloides</taxon>
    </lineage>
</organism>
<reference evidence="1" key="1">
    <citation type="submission" date="2015-08" db="UniProtKB">
        <authorList>
            <consortium name="WormBaseParasite"/>
        </authorList>
    </citation>
    <scope>IDENTIFICATION</scope>
</reference>